<dbReference type="EMBL" id="JAMQOL010000030">
    <property type="protein sequence ID" value="MCM4080318.1"/>
    <property type="molecule type" value="Genomic_DNA"/>
</dbReference>
<reference evidence="2 3" key="1">
    <citation type="submission" date="2022-06" db="EMBL/GenBank/DDBJ databases">
        <title>Actinoplanes abujensis sp. nov., isolated from Nigerian arid soil.</title>
        <authorList>
            <person name="Ding P."/>
        </authorList>
    </citation>
    <scope>NUCLEOTIDE SEQUENCE [LARGE SCALE GENOMIC DNA]</scope>
    <source>
        <strain evidence="3">TRM88002</strain>
    </source>
</reference>
<protein>
    <submittedName>
        <fullName evidence="2">GNAT family N-acetyltransferase</fullName>
    </submittedName>
</protein>
<dbReference type="PROSITE" id="PS51186">
    <property type="entry name" value="GNAT"/>
    <property type="match status" value="1"/>
</dbReference>
<feature type="domain" description="N-acetyltransferase" evidence="1">
    <location>
        <begin position="13"/>
        <end position="168"/>
    </location>
</feature>
<name>A0ABT0Y2Q4_9ACTN</name>
<organism evidence="2 3">
    <name type="scientific">Paractinoplanes hotanensis</name>
    <dbReference type="NCBI Taxonomy" id="2906497"/>
    <lineage>
        <taxon>Bacteria</taxon>
        <taxon>Bacillati</taxon>
        <taxon>Actinomycetota</taxon>
        <taxon>Actinomycetes</taxon>
        <taxon>Micromonosporales</taxon>
        <taxon>Micromonosporaceae</taxon>
        <taxon>Paractinoplanes</taxon>
    </lineage>
</organism>
<sequence length="175" mass="18896">MTTPIRIIHLDADSFRALSEGDLAAANRVTPVPVSAYLVGPEPRGTWLRRLGQALADPASAAWTTGIIWDDRAGAAVGRAGFHGPPDETGMVEIGYAVDPQFRRQGYARAAFEALLARARAEPSVHRVRVSIRPDNVASANLALPYGFVKVGEQDDDEDGLEFIYDLELPDATGR</sequence>
<accession>A0ABT0Y2Q4</accession>
<dbReference type="InterPro" id="IPR000182">
    <property type="entry name" value="GNAT_dom"/>
</dbReference>
<dbReference type="PANTHER" id="PTHR43441:SF6">
    <property type="entry name" value="N-ACETYLTRANSFERASE DOMAIN-CONTAINING PROTEIN"/>
    <property type="match status" value="1"/>
</dbReference>
<evidence type="ECO:0000313" key="2">
    <source>
        <dbReference type="EMBL" id="MCM4080318.1"/>
    </source>
</evidence>
<dbReference type="Proteomes" id="UP001523216">
    <property type="component" value="Unassembled WGS sequence"/>
</dbReference>
<dbReference type="Gene3D" id="3.40.630.30">
    <property type="match status" value="1"/>
</dbReference>
<dbReference type="RefSeq" id="WP_251800113.1">
    <property type="nucleotide sequence ID" value="NZ_JAMQOL010000030.1"/>
</dbReference>
<evidence type="ECO:0000313" key="3">
    <source>
        <dbReference type="Proteomes" id="UP001523216"/>
    </source>
</evidence>
<gene>
    <name evidence="2" type="ORF">LXN57_22305</name>
</gene>
<dbReference type="Pfam" id="PF13302">
    <property type="entry name" value="Acetyltransf_3"/>
    <property type="match status" value="1"/>
</dbReference>
<dbReference type="SUPFAM" id="SSF55729">
    <property type="entry name" value="Acyl-CoA N-acyltransferases (Nat)"/>
    <property type="match status" value="1"/>
</dbReference>
<dbReference type="PANTHER" id="PTHR43441">
    <property type="entry name" value="RIBOSOMAL-PROTEIN-SERINE ACETYLTRANSFERASE"/>
    <property type="match status" value="1"/>
</dbReference>
<evidence type="ECO:0000259" key="1">
    <source>
        <dbReference type="PROSITE" id="PS51186"/>
    </source>
</evidence>
<proteinExistence type="predicted"/>
<keyword evidence="3" id="KW-1185">Reference proteome</keyword>
<dbReference type="CDD" id="cd04301">
    <property type="entry name" value="NAT_SF"/>
    <property type="match status" value="1"/>
</dbReference>
<comment type="caution">
    <text evidence="2">The sequence shown here is derived from an EMBL/GenBank/DDBJ whole genome shotgun (WGS) entry which is preliminary data.</text>
</comment>
<dbReference type="InterPro" id="IPR051908">
    <property type="entry name" value="Ribosomal_N-acetyltransferase"/>
</dbReference>
<dbReference type="InterPro" id="IPR016181">
    <property type="entry name" value="Acyl_CoA_acyltransferase"/>
</dbReference>